<dbReference type="PROSITE" id="PS51186">
    <property type="entry name" value="GNAT"/>
    <property type="match status" value="1"/>
</dbReference>
<feature type="domain" description="N-acetyltransferase" evidence="3">
    <location>
        <begin position="10"/>
        <end position="174"/>
    </location>
</feature>
<dbReference type="GO" id="GO:0016747">
    <property type="term" value="F:acyltransferase activity, transferring groups other than amino-acyl groups"/>
    <property type="evidence" value="ECO:0007669"/>
    <property type="project" value="InterPro"/>
</dbReference>
<keyword evidence="1" id="KW-0808">Transferase</keyword>
<dbReference type="InterPro" id="IPR000182">
    <property type="entry name" value="GNAT_dom"/>
</dbReference>
<dbReference type="InterPro" id="IPR016181">
    <property type="entry name" value="Acyl_CoA_acyltransferase"/>
</dbReference>
<protein>
    <recommendedName>
        <fullName evidence="3">N-acetyltransferase domain-containing protein</fullName>
    </recommendedName>
</protein>
<dbReference type="PANTHER" id="PTHR43877:SF1">
    <property type="entry name" value="ACETYLTRANSFERASE"/>
    <property type="match status" value="1"/>
</dbReference>
<evidence type="ECO:0000259" key="3">
    <source>
        <dbReference type="PROSITE" id="PS51186"/>
    </source>
</evidence>
<dbReference type="CDD" id="cd04301">
    <property type="entry name" value="NAT_SF"/>
    <property type="match status" value="1"/>
</dbReference>
<evidence type="ECO:0000313" key="5">
    <source>
        <dbReference type="Proteomes" id="UP000315842"/>
    </source>
</evidence>
<evidence type="ECO:0000256" key="2">
    <source>
        <dbReference type="ARBA" id="ARBA00023315"/>
    </source>
</evidence>
<accession>A0A4Y3KEI9</accession>
<evidence type="ECO:0000313" key="4">
    <source>
        <dbReference type="EMBL" id="GEA81794.1"/>
    </source>
</evidence>
<dbReference type="SUPFAM" id="SSF55729">
    <property type="entry name" value="Acyl-CoA N-acyltransferases (Nat)"/>
    <property type="match status" value="1"/>
</dbReference>
<evidence type="ECO:0000256" key="1">
    <source>
        <dbReference type="ARBA" id="ARBA00022679"/>
    </source>
</evidence>
<organism evidence="4 5">
    <name type="scientific">Cellulomonas uda</name>
    <dbReference type="NCBI Taxonomy" id="1714"/>
    <lineage>
        <taxon>Bacteria</taxon>
        <taxon>Bacillati</taxon>
        <taxon>Actinomycetota</taxon>
        <taxon>Actinomycetes</taxon>
        <taxon>Micrococcales</taxon>
        <taxon>Cellulomonadaceae</taxon>
        <taxon>Cellulomonas</taxon>
    </lineage>
</organism>
<dbReference type="EMBL" id="BJLP01000038">
    <property type="protein sequence ID" value="GEA81794.1"/>
    <property type="molecule type" value="Genomic_DNA"/>
</dbReference>
<proteinExistence type="predicted"/>
<gene>
    <name evidence="4" type="ORF">CUD01_22380</name>
</gene>
<keyword evidence="2" id="KW-0012">Acyltransferase</keyword>
<keyword evidence="5" id="KW-1185">Reference proteome</keyword>
<dbReference type="Gene3D" id="3.40.630.30">
    <property type="match status" value="1"/>
</dbReference>
<sequence length="184" mass="19048">MTLFRETSDVSVRPAVPGDEAAIVDIQVEAWRGAHGDLLAGALDVLDLDAMRAQWAAAVTAPPSGHRVLVACAGAAVVGFASVAPVPATRGGDAPGGLLLALEVAPPHQRAGHGSRLLAAAVDLLREDGADQLQTWVLDGDTARAQFLSGAGLGPDDTVRELASDTLPDGTARTVREHRWWATI</sequence>
<name>A0A4Y3KEI9_CELUD</name>
<dbReference type="RefSeq" id="WP_094179766.1">
    <property type="nucleotide sequence ID" value="NZ_BJLP01000038.1"/>
</dbReference>
<reference evidence="4 5" key="1">
    <citation type="submission" date="2019-06" db="EMBL/GenBank/DDBJ databases">
        <title>Whole genome shotgun sequence of Cellulomonas uda NBRC 3747.</title>
        <authorList>
            <person name="Hosoyama A."/>
            <person name="Uohara A."/>
            <person name="Ohji S."/>
            <person name="Ichikawa N."/>
        </authorList>
    </citation>
    <scope>NUCLEOTIDE SEQUENCE [LARGE SCALE GENOMIC DNA]</scope>
    <source>
        <strain evidence="4 5">NBRC 3747</strain>
    </source>
</reference>
<dbReference type="Pfam" id="PF00583">
    <property type="entry name" value="Acetyltransf_1"/>
    <property type="match status" value="1"/>
</dbReference>
<dbReference type="PANTHER" id="PTHR43877">
    <property type="entry name" value="AMINOALKYLPHOSPHONATE N-ACETYLTRANSFERASE-RELATED-RELATED"/>
    <property type="match status" value="1"/>
</dbReference>
<dbReference type="Proteomes" id="UP000315842">
    <property type="component" value="Unassembled WGS sequence"/>
</dbReference>
<dbReference type="InterPro" id="IPR050832">
    <property type="entry name" value="Bact_Acetyltransf"/>
</dbReference>
<dbReference type="AlphaFoldDB" id="A0A4Y3KEI9"/>
<comment type="caution">
    <text evidence="4">The sequence shown here is derived from an EMBL/GenBank/DDBJ whole genome shotgun (WGS) entry which is preliminary data.</text>
</comment>